<dbReference type="SUPFAM" id="SSF53448">
    <property type="entry name" value="Nucleotide-diphospho-sugar transferases"/>
    <property type="match status" value="1"/>
</dbReference>
<dbReference type="Pfam" id="PF26188">
    <property type="entry name" value="RESC6"/>
    <property type="match status" value="1"/>
</dbReference>
<keyword evidence="6" id="KW-1185">Reference proteome</keyword>
<sequence>MDLVRLAESCRSAPLNHSIFAFNFVPTIKLMLKIAREQIEESNPKDLALALCAIAAWNPKDELSRSFLDSAAPHVLRKINDFNERNLATVLWAIATIQQGKNRQIFESAASVILERIGNFGEFSLAQIAFAFAAADVHDAQIFSAIASESVRILGEFKANSLTILILAFARLNIRDVDLLTAVSIQACNQMKYFTLKELKDIIAAFDQFHFKSEHFEKAGREAKWRLASRNAFIICLLTLVIFVNFCEVIKYESKTSEELTSIPTEHSIAPHEYDPPEFERPFKHSAIFTIFDAGYLVPNTYNMHYANALILAYSLNETTKFPDADFEIVVAFTGNLSKSNRESLRNLGVRLVRIPSISLTFGAASASPEFVNQCNSCLSKVHLFGMTQFSTIVYLDPHMFVRANISSLLQYAPSISSRKFGHRSARIAAVPSLMLGPTVFDTSVLVFRPCGRIFRELLTEVIHFGDGNSGQDPIPIAHSADQRLFNKYFTRFIALTAEFNVQHPRLAAPKRLASTVAVQASFWTCPDYECNSAAGADVSFFKEWREVAARLFWFQTGAGNLEKSRARSDVGVLPETRSAVENLVRANMIQARFVIYSVMVGGHKSHGLNVTRVLANRKKYVNRYKDHVAHFVQDKLEARSAVWQKARDADMLLEKGYDWIWLLDASDAFIMNGDLDVRDVVAGIVKNAGQDVDILIARDFNGLNAGSFFIRNSKWTREQFIPSWKKYENGEENLDEQAAIIDMLRRSAVNIHDHLYALDRKRQNLFNSFAHGPSPTFQKGDFILHAASLRWNGMLEYMAEQNLTEF</sequence>
<comment type="similarity">
    <text evidence="1">Belongs to the glycosyltransferase 34 family.</text>
</comment>
<evidence type="ECO:0000313" key="5">
    <source>
        <dbReference type="EMBL" id="KAJ3119465.1"/>
    </source>
</evidence>
<protein>
    <recommendedName>
        <fullName evidence="4">RNA-editing substrate-binding complex 6 protein domain-containing protein</fullName>
    </recommendedName>
</protein>
<evidence type="ECO:0000259" key="4">
    <source>
        <dbReference type="Pfam" id="PF26188"/>
    </source>
</evidence>
<proteinExistence type="inferred from homology"/>
<dbReference type="InterPro" id="IPR029044">
    <property type="entry name" value="Nucleotide-diphossugar_trans"/>
</dbReference>
<name>A0AAD5SYJ3_9FUNG</name>
<dbReference type="InterPro" id="IPR008630">
    <property type="entry name" value="Glyco_trans_34"/>
</dbReference>
<feature type="domain" description="RNA-editing substrate-binding complex 6 protein" evidence="4">
    <location>
        <begin position="52"/>
        <end position="214"/>
    </location>
</feature>
<keyword evidence="3" id="KW-0808">Transferase</keyword>
<comment type="caution">
    <text evidence="5">The sequence shown here is derived from an EMBL/GenBank/DDBJ whole genome shotgun (WGS) entry which is preliminary data.</text>
</comment>
<dbReference type="Gene3D" id="3.90.550.10">
    <property type="entry name" value="Spore Coat Polysaccharide Biosynthesis Protein SpsA, Chain A"/>
    <property type="match status" value="2"/>
</dbReference>
<gene>
    <name evidence="5" type="ORF">HK100_000299</name>
</gene>
<dbReference type="GO" id="GO:0016757">
    <property type="term" value="F:glycosyltransferase activity"/>
    <property type="evidence" value="ECO:0007669"/>
    <property type="project" value="UniProtKB-KW"/>
</dbReference>
<dbReference type="PANTHER" id="PTHR31306:SF4">
    <property type="entry name" value="ALPHA-1,2-GALACTOSYLTRANSFERASE"/>
    <property type="match status" value="1"/>
</dbReference>
<evidence type="ECO:0000256" key="2">
    <source>
        <dbReference type="ARBA" id="ARBA00022676"/>
    </source>
</evidence>
<dbReference type="Proteomes" id="UP001211907">
    <property type="component" value="Unassembled WGS sequence"/>
</dbReference>
<evidence type="ECO:0000256" key="3">
    <source>
        <dbReference type="ARBA" id="ARBA00022679"/>
    </source>
</evidence>
<dbReference type="Pfam" id="PF05637">
    <property type="entry name" value="Glyco_transf_34"/>
    <property type="match status" value="1"/>
</dbReference>
<dbReference type="GO" id="GO:0006487">
    <property type="term" value="P:protein N-linked glycosylation"/>
    <property type="evidence" value="ECO:0007669"/>
    <property type="project" value="TreeGrafter"/>
</dbReference>
<dbReference type="PANTHER" id="PTHR31306">
    <property type="entry name" value="ALPHA-1,6-MANNOSYLTRANSFERASE MNN11-RELATED"/>
    <property type="match status" value="1"/>
</dbReference>
<accession>A0AAD5SYJ3</accession>
<dbReference type="InterPro" id="IPR058917">
    <property type="entry name" value="RESC6_dom"/>
</dbReference>
<evidence type="ECO:0000256" key="1">
    <source>
        <dbReference type="ARBA" id="ARBA00005664"/>
    </source>
</evidence>
<organism evidence="5 6">
    <name type="scientific">Physocladia obscura</name>
    <dbReference type="NCBI Taxonomy" id="109957"/>
    <lineage>
        <taxon>Eukaryota</taxon>
        <taxon>Fungi</taxon>
        <taxon>Fungi incertae sedis</taxon>
        <taxon>Chytridiomycota</taxon>
        <taxon>Chytridiomycota incertae sedis</taxon>
        <taxon>Chytridiomycetes</taxon>
        <taxon>Chytridiales</taxon>
        <taxon>Chytriomycetaceae</taxon>
        <taxon>Physocladia</taxon>
    </lineage>
</organism>
<evidence type="ECO:0000313" key="6">
    <source>
        <dbReference type="Proteomes" id="UP001211907"/>
    </source>
</evidence>
<dbReference type="GO" id="GO:0000139">
    <property type="term" value="C:Golgi membrane"/>
    <property type="evidence" value="ECO:0007669"/>
    <property type="project" value="TreeGrafter"/>
</dbReference>
<reference evidence="5" key="1">
    <citation type="submission" date="2020-05" db="EMBL/GenBank/DDBJ databases">
        <title>Phylogenomic resolution of chytrid fungi.</title>
        <authorList>
            <person name="Stajich J.E."/>
            <person name="Amses K."/>
            <person name="Simmons R."/>
            <person name="Seto K."/>
            <person name="Myers J."/>
            <person name="Bonds A."/>
            <person name="Quandt C.A."/>
            <person name="Barry K."/>
            <person name="Liu P."/>
            <person name="Grigoriev I."/>
            <person name="Longcore J.E."/>
            <person name="James T.Y."/>
        </authorList>
    </citation>
    <scope>NUCLEOTIDE SEQUENCE</scope>
    <source>
        <strain evidence="5">JEL0513</strain>
    </source>
</reference>
<dbReference type="AlphaFoldDB" id="A0AAD5SYJ3"/>
<keyword evidence="2" id="KW-0328">Glycosyltransferase</keyword>
<dbReference type="EMBL" id="JADGJH010001058">
    <property type="protein sequence ID" value="KAJ3119465.1"/>
    <property type="molecule type" value="Genomic_DNA"/>
</dbReference>